<protein>
    <submittedName>
        <fullName evidence="1">Uncharacterized protein</fullName>
    </submittedName>
</protein>
<comment type="caution">
    <text evidence="1">The sequence shown here is derived from an EMBL/GenBank/DDBJ whole genome shotgun (WGS) entry which is preliminary data.</text>
</comment>
<gene>
    <name evidence="1" type="ORF">JQ615_40895</name>
</gene>
<organism evidence="1 2">
    <name type="scientific">Bradyrhizobium jicamae</name>
    <dbReference type="NCBI Taxonomy" id="280332"/>
    <lineage>
        <taxon>Bacteria</taxon>
        <taxon>Pseudomonadati</taxon>
        <taxon>Pseudomonadota</taxon>
        <taxon>Alphaproteobacteria</taxon>
        <taxon>Hyphomicrobiales</taxon>
        <taxon>Nitrobacteraceae</taxon>
        <taxon>Bradyrhizobium</taxon>
    </lineage>
</organism>
<evidence type="ECO:0000313" key="2">
    <source>
        <dbReference type="Proteomes" id="UP001315278"/>
    </source>
</evidence>
<keyword evidence="2" id="KW-1185">Reference proteome</keyword>
<name>A0ABS5FY04_9BRAD</name>
<evidence type="ECO:0000313" key="1">
    <source>
        <dbReference type="EMBL" id="MBR0801705.1"/>
    </source>
</evidence>
<dbReference type="RefSeq" id="WP_212495637.1">
    <property type="nucleotide sequence ID" value="NZ_JAFCJH010000099.1"/>
</dbReference>
<dbReference type="EMBL" id="JAFCJH010000099">
    <property type="protein sequence ID" value="MBR0801705.1"/>
    <property type="molecule type" value="Genomic_DNA"/>
</dbReference>
<proteinExistence type="predicted"/>
<sequence length="69" mass="7735">MGARPRLRACPGRPDLYRQLNDPFLFGDKATPAEYTASLKHAIEQGWLEKVHESGTFTRMAQAGKDLFA</sequence>
<dbReference type="Proteomes" id="UP001315278">
    <property type="component" value="Unassembled WGS sequence"/>
</dbReference>
<accession>A0ABS5FY04</accession>
<reference evidence="2" key="1">
    <citation type="journal article" date="2021" name="ISME J.">
        <title>Evolutionary origin and ecological implication of a unique nif island in free-living Bradyrhizobium lineages.</title>
        <authorList>
            <person name="Tao J."/>
        </authorList>
    </citation>
    <scope>NUCLEOTIDE SEQUENCE [LARGE SCALE GENOMIC DNA]</scope>
    <source>
        <strain evidence="2">SZCCT0434</strain>
    </source>
</reference>